<evidence type="ECO:0000313" key="4">
    <source>
        <dbReference type="Proteomes" id="UP001146067"/>
    </source>
</evidence>
<name>A0A9X3PGT9_9ACTN</name>
<dbReference type="Proteomes" id="UP001146067">
    <property type="component" value="Unassembled WGS sequence"/>
</dbReference>
<keyword evidence="2" id="KW-0472">Membrane</keyword>
<evidence type="ECO:0000256" key="2">
    <source>
        <dbReference type="SAM" id="Phobius"/>
    </source>
</evidence>
<dbReference type="AlphaFoldDB" id="A0A9X3PGT9"/>
<evidence type="ECO:0000313" key="3">
    <source>
        <dbReference type="EMBL" id="MDA1358100.1"/>
    </source>
</evidence>
<proteinExistence type="predicted"/>
<gene>
    <name evidence="3" type="ORF">O1R50_00580</name>
</gene>
<keyword evidence="2" id="KW-1133">Transmembrane helix</keyword>
<protein>
    <submittedName>
        <fullName evidence="3">Uncharacterized protein</fullName>
    </submittedName>
</protein>
<keyword evidence="2" id="KW-0812">Transmembrane</keyword>
<accession>A0A9X3PGT9</accession>
<dbReference type="RefSeq" id="WP_270107875.1">
    <property type="nucleotide sequence ID" value="NZ_JAPZVP010000001.1"/>
</dbReference>
<dbReference type="EMBL" id="JAPZVP010000001">
    <property type="protein sequence ID" value="MDA1358100.1"/>
    <property type="molecule type" value="Genomic_DNA"/>
</dbReference>
<reference evidence="3" key="1">
    <citation type="submission" date="2022-12" db="EMBL/GenBank/DDBJ databases">
        <title>Gycomyces niveus sp.nov.,a novel actinomycete isolated from soil in Shouguan.</title>
        <authorList>
            <person name="Yang X."/>
        </authorList>
    </citation>
    <scope>NUCLEOTIDE SEQUENCE</scope>
    <source>
        <strain evidence="3">NEAU-A15</strain>
    </source>
</reference>
<evidence type="ECO:0000256" key="1">
    <source>
        <dbReference type="SAM" id="MobiDB-lite"/>
    </source>
</evidence>
<sequence>MIASSLLILVTAAVLLVTGMITGNDQLLVSSIAASLAAGVALYVGIRGRGAKRPRVAPDRAGQRRGSRSSSGTRGPRGLDDDDTRQFRRIGLDDTPTTEMPLIEGRVFEPTDYAVDRDPEIRFEDVPPRQSRGGEVVNRHRAPESTTDEPTEQRMSSIESAALMRLDTEVAVVDGRPRFHHSACAHLSGRDHEPLAVSEALELGFTPCAMCEPVSRLLLVPTAGR</sequence>
<feature type="region of interest" description="Disordered" evidence="1">
    <location>
        <begin position="52"/>
        <end position="89"/>
    </location>
</feature>
<feature type="transmembrane region" description="Helical" evidence="2">
    <location>
        <begin position="29"/>
        <end position="46"/>
    </location>
</feature>
<comment type="caution">
    <text evidence="3">The sequence shown here is derived from an EMBL/GenBank/DDBJ whole genome shotgun (WGS) entry which is preliminary data.</text>
</comment>
<organism evidence="3 4">
    <name type="scientific">Glycomyces luteolus</name>
    <dbReference type="NCBI Taxonomy" id="2670330"/>
    <lineage>
        <taxon>Bacteria</taxon>
        <taxon>Bacillati</taxon>
        <taxon>Actinomycetota</taxon>
        <taxon>Actinomycetes</taxon>
        <taxon>Glycomycetales</taxon>
        <taxon>Glycomycetaceae</taxon>
        <taxon>Glycomyces</taxon>
    </lineage>
</organism>
<keyword evidence="4" id="KW-1185">Reference proteome</keyword>
<feature type="region of interest" description="Disordered" evidence="1">
    <location>
        <begin position="124"/>
        <end position="155"/>
    </location>
</feature>